<feature type="signal peptide" evidence="1">
    <location>
        <begin position="1"/>
        <end position="23"/>
    </location>
</feature>
<name>A0A9Q0PN91_9ROSI</name>
<feature type="chain" id="PRO_5040473611" description="Secreted protein" evidence="1">
    <location>
        <begin position="24"/>
        <end position="90"/>
    </location>
</feature>
<reference evidence="2" key="1">
    <citation type="submission" date="2022-11" db="EMBL/GenBank/DDBJ databases">
        <authorList>
            <person name="Hyden B.L."/>
            <person name="Feng K."/>
            <person name="Yates T."/>
            <person name="Jawdy S."/>
            <person name="Smart L.B."/>
            <person name="Muchero W."/>
        </authorList>
    </citation>
    <scope>NUCLEOTIDE SEQUENCE</scope>
    <source>
        <tissue evidence="2">Shoot tip</tissue>
    </source>
</reference>
<accession>A0A9Q0PN91</accession>
<comment type="caution">
    <text evidence="2">The sequence shown here is derived from an EMBL/GenBank/DDBJ whole genome shotgun (WGS) entry which is preliminary data.</text>
</comment>
<protein>
    <recommendedName>
        <fullName evidence="4">Secreted protein</fullName>
    </recommendedName>
</protein>
<evidence type="ECO:0000256" key="1">
    <source>
        <dbReference type="SAM" id="SignalP"/>
    </source>
</evidence>
<proteinExistence type="predicted"/>
<reference evidence="2" key="2">
    <citation type="journal article" date="2023" name="Int. J. Mol. Sci.">
        <title>De Novo Assembly and Annotation of 11 Diverse Shrub Willow (Salix) Genomes Reveals Novel Gene Organization in Sex-Linked Regions.</title>
        <authorList>
            <person name="Hyden B."/>
            <person name="Feng K."/>
            <person name="Yates T.B."/>
            <person name="Jawdy S."/>
            <person name="Cereghino C."/>
            <person name="Smart L.B."/>
            <person name="Muchero W."/>
        </authorList>
    </citation>
    <scope>NUCLEOTIDE SEQUENCE</scope>
    <source>
        <tissue evidence="2">Shoot tip</tissue>
    </source>
</reference>
<evidence type="ECO:0000313" key="2">
    <source>
        <dbReference type="EMBL" id="KAJ6691321.1"/>
    </source>
</evidence>
<organism evidence="2 3">
    <name type="scientific">Salix koriyanagi</name>
    <dbReference type="NCBI Taxonomy" id="2511006"/>
    <lineage>
        <taxon>Eukaryota</taxon>
        <taxon>Viridiplantae</taxon>
        <taxon>Streptophyta</taxon>
        <taxon>Embryophyta</taxon>
        <taxon>Tracheophyta</taxon>
        <taxon>Spermatophyta</taxon>
        <taxon>Magnoliopsida</taxon>
        <taxon>eudicotyledons</taxon>
        <taxon>Gunneridae</taxon>
        <taxon>Pentapetalae</taxon>
        <taxon>rosids</taxon>
        <taxon>fabids</taxon>
        <taxon>Malpighiales</taxon>
        <taxon>Salicaceae</taxon>
        <taxon>Saliceae</taxon>
        <taxon>Salix</taxon>
    </lineage>
</organism>
<gene>
    <name evidence="2" type="ORF">OIU74_015923</name>
</gene>
<dbReference type="AlphaFoldDB" id="A0A9Q0PN91"/>
<keyword evidence="1" id="KW-0732">Signal</keyword>
<keyword evidence="3" id="KW-1185">Reference proteome</keyword>
<sequence length="90" mass="9630">MWSGAVSPFMSCTSFGSLMIVLARVPSTTYPGKTHAFFLSEHHISNNCLDNPLCSPPGLAITTDGPTSVKSSMLFNGDICLNLKGFEFAN</sequence>
<dbReference type="EMBL" id="JAPFFM010000018">
    <property type="protein sequence ID" value="KAJ6691321.1"/>
    <property type="molecule type" value="Genomic_DNA"/>
</dbReference>
<evidence type="ECO:0008006" key="4">
    <source>
        <dbReference type="Google" id="ProtNLM"/>
    </source>
</evidence>
<dbReference type="Proteomes" id="UP001151752">
    <property type="component" value="Chromosome 17"/>
</dbReference>
<evidence type="ECO:0000313" key="3">
    <source>
        <dbReference type="Proteomes" id="UP001151752"/>
    </source>
</evidence>